<dbReference type="EMBL" id="SIXF01000002">
    <property type="protein sequence ID" value="TBO44528.1"/>
    <property type="molecule type" value="Genomic_DNA"/>
</dbReference>
<dbReference type="CDD" id="cd02966">
    <property type="entry name" value="TlpA_like_family"/>
    <property type="match status" value="1"/>
</dbReference>
<proteinExistence type="predicted"/>
<sequence length="206" mass="23342">MNNLTKTILVFGFTFLIFQATKALATDLGFNIHSASLQISNYSTPEDPDSTLNKPAPAFTLKDLSGKSVSLSDYKDKIIVIDFWATWCVPCRESFPSVKLAMDKYKGNNDVKFLFIDTREVDKDYKTLVEKFLKETGYSFDVLFDEHGKDGKMNKYYLQYVMPGIPTKIFIDKQGIVRAKSIGFQPGQTAEEGAKNISMEIENLRK</sequence>
<dbReference type="PANTHER" id="PTHR42852:SF17">
    <property type="entry name" value="THIOREDOXIN-LIKE PROTEIN HI_1115"/>
    <property type="match status" value="1"/>
</dbReference>
<keyword evidence="2" id="KW-0732">Signal</keyword>
<dbReference type="PANTHER" id="PTHR42852">
    <property type="entry name" value="THIOL:DISULFIDE INTERCHANGE PROTEIN DSBE"/>
    <property type="match status" value="1"/>
</dbReference>
<name>A0A4Q9HH02_9SPHI</name>
<dbReference type="InterPro" id="IPR036249">
    <property type="entry name" value="Thioredoxin-like_sf"/>
</dbReference>
<reference evidence="4 5" key="1">
    <citation type="submission" date="2019-02" db="EMBL/GenBank/DDBJ databases">
        <title>Pedobacter kyonggii whole genome sequence analysis.</title>
        <authorList>
            <person name="Dahal R.H."/>
        </authorList>
    </citation>
    <scope>NUCLEOTIDE SEQUENCE [LARGE SCALE GENOMIC DNA]</scope>
    <source>
        <strain evidence="4 5">K-4-11-1</strain>
    </source>
</reference>
<protein>
    <submittedName>
        <fullName evidence="4">TlpA family protein disulfide reductase</fullName>
    </submittedName>
</protein>
<accession>A0A4Q9HH02</accession>
<keyword evidence="1" id="KW-0676">Redox-active center</keyword>
<evidence type="ECO:0000256" key="1">
    <source>
        <dbReference type="ARBA" id="ARBA00023284"/>
    </source>
</evidence>
<gene>
    <name evidence="4" type="ORF">EYS08_04290</name>
</gene>
<feature type="domain" description="Thioredoxin" evidence="3">
    <location>
        <begin position="50"/>
        <end position="202"/>
    </location>
</feature>
<dbReference type="GO" id="GO:0016209">
    <property type="term" value="F:antioxidant activity"/>
    <property type="evidence" value="ECO:0007669"/>
    <property type="project" value="InterPro"/>
</dbReference>
<keyword evidence="5" id="KW-1185">Reference proteome</keyword>
<dbReference type="Pfam" id="PF00578">
    <property type="entry name" value="AhpC-TSA"/>
    <property type="match status" value="1"/>
</dbReference>
<dbReference type="GO" id="GO:0016491">
    <property type="term" value="F:oxidoreductase activity"/>
    <property type="evidence" value="ECO:0007669"/>
    <property type="project" value="InterPro"/>
</dbReference>
<dbReference type="InterPro" id="IPR013766">
    <property type="entry name" value="Thioredoxin_domain"/>
</dbReference>
<evidence type="ECO:0000313" key="4">
    <source>
        <dbReference type="EMBL" id="TBO44528.1"/>
    </source>
</evidence>
<feature type="signal peptide" evidence="2">
    <location>
        <begin position="1"/>
        <end position="25"/>
    </location>
</feature>
<dbReference type="InterPro" id="IPR017937">
    <property type="entry name" value="Thioredoxin_CS"/>
</dbReference>
<dbReference type="PROSITE" id="PS00194">
    <property type="entry name" value="THIOREDOXIN_1"/>
    <property type="match status" value="1"/>
</dbReference>
<feature type="chain" id="PRO_5020696323" evidence="2">
    <location>
        <begin position="26"/>
        <end position="206"/>
    </location>
</feature>
<organism evidence="4 5">
    <name type="scientific">Pedobacter kyonggii</name>
    <dbReference type="NCBI Taxonomy" id="1926871"/>
    <lineage>
        <taxon>Bacteria</taxon>
        <taxon>Pseudomonadati</taxon>
        <taxon>Bacteroidota</taxon>
        <taxon>Sphingobacteriia</taxon>
        <taxon>Sphingobacteriales</taxon>
        <taxon>Sphingobacteriaceae</taxon>
        <taxon>Pedobacter</taxon>
    </lineage>
</organism>
<dbReference type="AlphaFoldDB" id="A0A4Q9HH02"/>
<evidence type="ECO:0000259" key="3">
    <source>
        <dbReference type="PROSITE" id="PS51352"/>
    </source>
</evidence>
<dbReference type="InterPro" id="IPR050553">
    <property type="entry name" value="Thioredoxin_ResA/DsbE_sf"/>
</dbReference>
<evidence type="ECO:0000313" key="5">
    <source>
        <dbReference type="Proteomes" id="UP000291819"/>
    </source>
</evidence>
<dbReference type="Proteomes" id="UP000291819">
    <property type="component" value="Unassembled WGS sequence"/>
</dbReference>
<dbReference type="Gene3D" id="3.40.30.10">
    <property type="entry name" value="Glutaredoxin"/>
    <property type="match status" value="1"/>
</dbReference>
<dbReference type="InterPro" id="IPR000866">
    <property type="entry name" value="AhpC/TSA"/>
</dbReference>
<evidence type="ECO:0000256" key="2">
    <source>
        <dbReference type="SAM" id="SignalP"/>
    </source>
</evidence>
<dbReference type="OrthoDB" id="9815205at2"/>
<comment type="caution">
    <text evidence="4">The sequence shown here is derived from an EMBL/GenBank/DDBJ whole genome shotgun (WGS) entry which is preliminary data.</text>
</comment>
<dbReference type="SUPFAM" id="SSF52833">
    <property type="entry name" value="Thioredoxin-like"/>
    <property type="match status" value="1"/>
</dbReference>
<dbReference type="PROSITE" id="PS51352">
    <property type="entry name" value="THIOREDOXIN_2"/>
    <property type="match status" value="1"/>
</dbReference>